<dbReference type="EMBL" id="OR885926">
    <property type="protein sequence ID" value="WVX90752.1"/>
    <property type="molecule type" value="Genomic_DNA"/>
</dbReference>
<sequence>MNVTLMIYLSLRAFDAIHPLHFSLGFNLRVSQSFFLLS</sequence>
<proteinExistence type="predicted"/>
<organism evidence="1">
    <name type="scientific">Staphylococcus phage 184DA</name>
    <dbReference type="NCBI Taxonomy" id="3110532"/>
    <lineage>
        <taxon>Viruses</taxon>
        <taxon>Duplodnaviria</taxon>
        <taxon>Heunggongvirae</taxon>
        <taxon>Uroviricota</taxon>
        <taxon>Caudoviricetes</taxon>
    </lineage>
</organism>
<protein>
    <submittedName>
        <fullName evidence="1">Uncharacterized protein</fullName>
    </submittedName>
</protein>
<evidence type="ECO:0000313" key="1">
    <source>
        <dbReference type="EMBL" id="WVX90752.1"/>
    </source>
</evidence>
<accession>A0AAU6MXG5</accession>
<name>A0AAU6MXG5_9CAUD</name>
<gene>
    <name evidence="1" type="ORF">184DA_146</name>
</gene>
<reference evidence="1" key="1">
    <citation type="submission" date="2023-11" db="EMBL/GenBank/DDBJ databases">
        <title>Characterization of a newly isolated phage infecting non-aureus staphylococci isolated from bovine mastitis.</title>
        <authorList>
            <person name="Wanecka A."/>
            <person name="Marynowska M."/>
            <person name="Wesolowski W."/>
            <person name="Bloch S."/>
            <person name="Nejman-Falenczyk B."/>
            <person name="Neumann J."/>
            <person name="Krol J."/>
            <person name="Florek M."/>
            <person name="Ulanicki K."/>
            <person name="Napierala A."/>
            <person name="Twardon J."/>
            <person name="Wolska B."/>
            <person name="Porebska J."/>
            <person name="Ziubrzycka A."/>
            <person name="Czeretowicz I."/>
            <person name="Benisz M."/>
        </authorList>
    </citation>
    <scope>NUCLEOTIDE SEQUENCE</scope>
</reference>